<evidence type="ECO:0000256" key="1">
    <source>
        <dbReference type="SAM" id="Phobius"/>
    </source>
</evidence>
<organism evidence="2 3">
    <name type="scientific">Psychrosphaera algicola</name>
    <dbReference type="NCBI Taxonomy" id="3023714"/>
    <lineage>
        <taxon>Bacteria</taxon>
        <taxon>Pseudomonadati</taxon>
        <taxon>Pseudomonadota</taxon>
        <taxon>Gammaproteobacteria</taxon>
        <taxon>Alteromonadales</taxon>
        <taxon>Pseudoalteromonadaceae</taxon>
        <taxon>Psychrosphaera</taxon>
    </lineage>
</organism>
<feature type="transmembrane region" description="Helical" evidence="1">
    <location>
        <begin position="6"/>
        <end position="28"/>
    </location>
</feature>
<protein>
    <submittedName>
        <fullName evidence="2">DUF1569 domain-containing protein</fullName>
    </submittedName>
</protein>
<dbReference type="InterPro" id="IPR011463">
    <property type="entry name" value="DUF1569"/>
</dbReference>
<keyword evidence="1" id="KW-0472">Membrane</keyword>
<dbReference type="Proteomes" id="UP001528411">
    <property type="component" value="Unassembled WGS sequence"/>
</dbReference>
<keyword evidence="3" id="KW-1185">Reference proteome</keyword>
<name>A0ABT5FD53_9GAMM</name>
<sequence>MNRRQFIKGSIVTSGIAISGIVGLNLFINKVSKDKLTTEYALTVIDRLSRQELSSSGVWEPYQIFMHCAQSVEYSMTKFPVHKSRVFKETIGKLAFSAFEHKGQMTHSLSEPITGAPNIAKHKSAQVALTYLRNTLVAFDQYQGQLAPHFAYGALTKREFEMAHIMHLNNHLDEIIS</sequence>
<dbReference type="RefSeq" id="WP_272180896.1">
    <property type="nucleotide sequence ID" value="NZ_JAQOMS010000002.1"/>
</dbReference>
<gene>
    <name evidence="2" type="ORF">PN838_12645</name>
</gene>
<dbReference type="Pfam" id="PF07606">
    <property type="entry name" value="DUF1569"/>
    <property type="match status" value="1"/>
</dbReference>
<comment type="caution">
    <text evidence="2">The sequence shown here is derived from an EMBL/GenBank/DDBJ whole genome shotgun (WGS) entry which is preliminary data.</text>
</comment>
<keyword evidence="1" id="KW-0812">Transmembrane</keyword>
<proteinExistence type="predicted"/>
<keyword evidence="1" id="KW-1133">Transmembrane helix</keyword>
<reference evidence="2 3" key="1">
    <citation type="submission" date="2023-01" db="EMBL/GenBank/DDBJ databases">
        <title>Psychrosphaera sp. nov., isolated from marine algae.</title>
        <authorList>
            <person name="Bayburt H."/>
            <person name="Choi B.J."/>
            <person name="Kim J.M."/>
            <person name="Choi D.G."/>
            <person name="Jeon C.O."/>
        </authorList>
    </citation>
    <scope>NUCLEOTIDE SEQUENCE [LARGE SCALE GENOMIC DNA]</scope>
    <source>
        <strain evidence="2 3">G1-22</strain>
    </source>
</reference>
<evidence type="ECO:0000313" key="2">
    <source>
        <dbReference type="EMBL" id="MDC2889469.1"/>
    </source>
</evidence>
<accession>A0ABT5FD53</accession>
<dbReference type="EMBL" id="JAQOMS010000002">
    <property type="protein sequence ID" value="MDC2889469.1"/>
    <property type="molecule type" value="Genomic_DNA"/>
</dbReference>
<evidence type="ECO:0000313" key="3">
    <source>
        <dbReference type="Proteomes" id="UP001528411"/>
    </source>
</evidence>